<dbReference type="RefSeq" id="WP_056545819.1">
    <property type="nucleotide sequence ID" value="NZ_BAAAON010000001.1"/>
</dbReference>
<comment type="caution">
    <text evidence="2">The sequence shown here is derived from an EMBL/GenBank/DDBJ whole genome shotgun (WGS) entry which is preliminary data.</text>
</comment>
<protein>
    <submittedName>
        <fullName evidence="2">Uncharacterized protein</fullName>
    </submittedName>
</protein>
<evidence type="ECO:0000313" key="3">
    <source>
        <dbReference type="Proteomes" id="UP001500974"/>
    </source>
</evidence>
<evidence type="ECO:0000313" key="2">
    <source>
        <dbReference type="EMBL" id="GAA2174442.1"/>
    </source>
</evidence>
<evidence type="ECO:0000256" key="1">
    <source>
        <dbReference type="SAM" id="MobiDB-lite"/>
    </source>
</evidence>
<sequence length="70" mass="7975">MTQQDNQQPLNVHLTEDAAKKLVDDPRAREALARKNPAFGDLDSAHSTGRRNKSVHASNRQGKREKKVRW</sequence>
<feature type="region of interest" description="Disordered" evidence="1">
    <location>
        <begin position="31"/>
        <end position="70"/>
    </location>
</feature>
<organism evidence="2 3">
    <name type="scientific">Arthrobacter parietis</name>
    <dbReference type="NCBI Taxonomy" id="271434"/>
    <lineage>
        <taxon>Bacteria</taxon>
        <taxon>Bacillati</taxon>
        <taxon>Actinomycetota</taxon>
        <taxon>Actinomycetes</taxon>
        <taxon>Micrococcales</taxon>
        <taxon>Micrococcaceae</taxon>
        <taxon>Arthrobacter</taxon>
    </lineage>
</organism>
<dbReference type="Proteomes" id="UP001500974">
    <property type="component" value="Unassembled WGS sequence"/>
</dbReference>
<name>A0ABN3AT03_9MICC</name>
<gene>
    <name evidence="2" type="ORF">GCM10009784_12770</name>
</gene>
<keyword evidence="3" id="KW-1185">Reference proteome</keyword>
<reference evidence="2 3" key="1">
    <citation type="journal article" date="2019" name="Int. J. Syst. Evol. Microbiol.">
        <title>The Global Catalogue of Microorganisms (GCM) 10K type strain sequencing project: providing services to taxonomists for standard genome sequencing and annotation.</title>
        <authorList>
            <consortium name="The Broad Institute Genomics Platform"/>
            <consortium name="The Broad Institute Genome Sequencing Center for Infectious Disease"/>
            <person name="Wu L."/>
            <person name="Ma J."/>
        </authorList>
    </citation>
    <scope>NUCLEOTIDE SEQUENCE [LARGE SCALE GENOMIC DNA]</scope>
    <source>
        <strain evidence="2 3">JCM 14917</strain>
    </source>
</reference>
<dbReference type="EMBL" id="BAAAON010000001">
    <property type="protein sequence ID" value="GAA2174442.1"/>
    <property type="molecule type" value="Genomic_DNA"/>
</dbReference>
<accession>A0ABN3AT03</accession>
<proteinExistence type="predicted"/>
<feature type="compositionally biased region" description="Basic residues" evidence="1">
    <location>
        <begin position="61"/>
        <end position="70"/>
    </location>
</feature>